<dbReference type="OrthoDB" id="9768696at2"/>
<evidence type="ECO:0000259" key="4">
    <source>
        <dbReference type="SMART" id="SM00797"/>
    </source>
</evidence>
<evidence type="ECO:0000256" key="1">
    <source>
        <dbReference type="ARBA" id="ARBA00022741"/>
    </source>
</evidence>
<reference evidence="5 6" key="1">
    <citation type="submission" date="2019-04" db="EMBL/GenBank/DDBJ databases">
        <authorList>
            <person name="Hwang J.C."/>
        </authorList>
    </citation>
    <scope>NUCLEOTIDE SEQUENCE [LARGE SCALE GENOMIC DNA]</scope>
    <source>
        <strain evidence="5 6">IMCC35001</strain>
    </source>
</reference>
<dbReference type="Proteomes" id="UP000305674">
    <property type="component" value="Unassembled WGS sequence"/>
</dbReference>
<feature type="domain" description="Carboxyltransferase" evidence="4">
    <location>
        <begin position="24"/>
        <end position="289"/>
    </location>
</feature>
<dbReference type="SUPFAM" id="SSF50891">
    <property type="entry name" value="Cyclophilin-like"/>
    <property type="match status" value="1"/>
</dbReference>
<accession>A0A4U1BGW2</accession>
<sequence length="305" mass="32886">MSLRITELNGPASIQDQGRFGHRHLGVGWQGPMDRLAFESANWLCGNPLPAAAIELGPGALSLEFHQRGFVAYCGPAHQGILARAGGEAPLYAGYRHQVSAGDRLTLRPTGEGLYGYLAIRGGIALPELLASSSCDPALDRESLPFRPLRKGDRLPISPQTAALPTAAALGIRRYRTHLNFLPAPKTDARRLRVRVSSSLSRMGVRLESGPPWPELASQPRPVFPGAIQLPADGQPIILTRGCQTTGGYPVIGYVVQPDLDDLAQALPGCRLTLSPCTLEEALRAGRRFQGYRYLIKRGLYGDGP</sequence>
<evidence type="ECO:0000313" key="6">
    <source>
        <dbReference type="Proteomes" id="UP000305674"/>
    </source>
</evidence>
<dbReference type="GO" id="GO:0005524">
    <property type="term" value="F:ATP binding"/>
    <property type="evidence" value="ECO:0007669"/>
    <property type="project" value="UniProtKB-KW"/>
</dbReference>
<dbReference type="InterPro" id="IPR052708">
    <property type="entry name" value="PxpC"/>
</dbReference>
<dbReference type="PANTHER" id="PTHR43309">
    <property type="entry name" value="5-OXOPROLINASE SUBUNIT C"/>
    <property type="match status" value="1"/>
</dbReference>
<evidence type="ECO:0000256" key="2">
    <source>
        <dbReference type="ARBA" id="ARBA00022801"/>
    </source>
</evidence>
<dbReference type="SMART" id="SM00797">
    <property type="entry name" value="AHS2"/>
    <property type="match status" value="1"/>
</dbReference>
<keyword evidence="2" id="KW-0378">Hydrolase</keyword>
<dbReference type="RefSeq" id="WP_136851880.1">
    <property type="nucleotide sequence ID" value="NZ_SWCI01000002.1"/>
</dbReference>
<protein>
    <submittedName>
        <fullName evidence="5">Biotin-dependent carboxyltransferase family protein</fullName>
    </submittedName>
</protein>
<dbReference type="GO" id="GO:0016787">
    <property type="term" value="F:hydrolase activity"/>
    <property type="evidence" value="ECO:0007669"/>
    <property type="project" value="UniProtKB-KW"/>
</dbReference>
<organism evidence="5 6">
    <name type="scientific">Ferrimonas sediminicola</name>
    <dbReference type="NCBI Taxonomy" id="2569538"/>
    <lineage>
        <taxon>Bacteria</taxon>
        <taxon>Pseudomonadati</taxon>
        <taxon>Pseudomonadota</taxon>
        <taxon>Gammaproteobacteria</taxon>
        <taxon>Alteromonadales</taxon>
        <taxon>Ferrimonadaceae</taxon>
        <taxon>Ferrimonas</taxon>
    </lineage>
</organism>
<proteinExistence type="predicted"/>
<dbReference type="Pfam" id="PF02626">
    <property type="entry name" value="CT_A_B"/>
    <property type="match status" value="1"/>
</dbReference>
<dbReference type="AlphaFoldDB" id="A0A4U1BGW2"/>
<name>A0A4U1BGW2_9GAMM</name>
<dbReference type="InterPro" id="IPR029000">
    <property type="entry name" value="Cyclophilin-like_dom_sf"/>
</dbReference>
<evidence type="ECO:0000256" key="3">
    <source>
        <dbReference type="ARBA" id="ARBA00022840"/>
    </source>
</evidence>
<dbReference type="EMBL" id="SWCI01000002">
    <property type="protein sequence ID" value="TKB50475.1"/>
    <property type="molecule type" value="Genomic_DNA"/>
</dbReference>
<evidence type="ECO:0000313" key="5">
    <source>
        <dbReference type="EMBL" id="TKB50475.1"/>
    </source>
</evidence>
<keyword evidence="1" id="KW-0547">Nucleotide-binding</keyword>
<gene>
    <name evidence="5" type="ORF">FCL40_04810</name>
</gene>
<comment type="caution">
    <text evidence="5">The sequence shown here is derived from an EMBL/GenBank/DDBJ whole genome shotgun (WGS) entry which is preliminary data.</text>
</comment>
<keyword evidence="3" id="KW-0067">ATP-binding</keyword>
<keyword evidence="6" id="KW-1185">Reference proteome</keyword>
<dbReference type="PANTHER" id="PTHR43309:SF3">
    <property type="entry name" value="5-OXOPROLINASE SUBUNIT C"/>
    <property type="match status" value="1"/>
</dbReference>
<dbReference type="GO" id="GO:0016740">
    <property type="term" value="F:transferase activity"/>
    <property type="evidence" value="ECO:0007669"/>
    <property type="project" value="UniProtKB-KW"/>
</dbReference>
<keyword evidence="5" id="KW-0808">Transferase</keyword>
<dbReference type="InterPro" id="IPR003778">
    <property type="entry name" value="CT_A_B"/>
</dbReference>
<dbReference type="Gene3D" id="2.40.100.10">
    <property type="entry name" value="Cyclophilin-like"/>
    <property type="match status" value="1"/>
</dbReference>